<organism evidence="4 5">
    <name type="scientific">Hyalangium minutum</name>
    <dbReference type="NCBI Taxonomy" id="394096"/>
    <lineage>
        <taxon>Bacteria</taxon>
        <taxon>Pseudomonadati</taxon>
        <taxon>Myxococcota</taxon>
        <taxon>Myxococcia</taxon>
        <taxon>Myxococcales</taxon>
        <taxon>Cystobacterineae</taxon>
        <taxon>Archangiaceae</taxon>
        <taxon>Hyalangium</taxon>
    </lineage>
</organism>
<dbReference type="PANTHER" id="PTHR19328:SF75">
    <property type="entry name" value="ALDOSE SUGAR DEHYDROGENASE YLII"/>
    <property type="match status" value="1"/>
</dbReference>
<dbReference type="InterPro" id="IPR012938">
    <property type="entry name" value="Glc/Sorbosone_DH"/>
</dbReference>
<feature type="region of interest" description="Disordered" evidence="1">
    <location>
        <begin position="18"/>
        <end position="60"/>
    </location>
</feature>
<proteinExistence type="predicted"/>
<feature type="signal peptide" evidence="2">
    <location>
        <begin position="1"/>
        <end position="20"/>
    </location>
</feature>
<dbReference type="PATRIC" id="fig|394096.3.peg.6541"/>
<evidence type="ECO:0000313" key="4">
    <source>
        <dbReference type="EMBL" id="KFE64413.1"/>
    </source>
</evidence>
<dbReference type="Proteomes" id="UP000028725">
    <property type="component" value="Unassembled WGS sequence"/>
</dbReference>
<accession>A0A085W9Q0</accession>
<dbReference type="Gene3D" id="2.120.10.30">
    <property type="entry name" value="TolB, C-terminal domain"/>
    <property type="match status" value="1"/>
</dbReference>
<reference evidence="4 5" key="1">
    <citation type="submission" date="2014-04" db="EMBL/GenBank/DDBJ databases">
        <title>Genome assembly of Hyalangium minutum DSM 14724.</title>
        <authorList>
            <person name="Sharma G."/>
            <person name="Subramanian S."/>
        </authorList>
    </citation>
    <scope>NUCLEOTIDE SEQUENCE [LARGE SCALE GENOMIC DNA]</scope>
    <source>
        <strain evidence="4 5">DSM 14724</strain>
    </source>
</reference>
<evidence type="ECO:0000259" key="3">
    <source>
        <dbReference type="Pfam" id="PF07995"/>
    </source>
</evidence>
<feature type="chain" id="PRO_5001799359" evidence="2">
    <location>
        <begin position="21"/>
        <end position="423"/>
    </location>
</feature>
<dbReference type="RefSeq" id="WP_044194556.1">
    <property type="nucleotide sequence ID" value="NZ_JMCB01000014.1"/>
</dbReference>
<gene>
    <name evidence="4" type="ORF">DB31_2207</name>
</gene>
<dbReference type="Pfam" id="PF07995">
    <property type="entry name" value="GSDH"/>
    <property type="match status" value="1"/>
</dbReference>
<dbReference type="InterPro" id="IPR011042">
    <property type="entry name" value="6-blade_b-propeller_TolB-like"/>
</dbReference>
<keyword evidence="5" id="KW-1185">Reference proteome</keyword>
<dbReference type="OrthoDB" id="9770043at2"/>
<dbReference type="InterPro" id="IPR011041">
    <property type="entry name" value="Quinoprot_gluc/sorb_DH_b-prop"/>
</dbReference>
<feature type="compositionally biased region" description="Pro residues" evidence="1">
    <location>
        <begin position="22"/>
        <end position="56"/>
    </location>
</feature>
<name>A0A085W9Q0_9BACT</name>
<dbReference type="PANTHER" id="PTHR19328">
    <property type="entry name" value="HEDGEHOG-INTERACTING PROTEIN"/>
    <property type="match status" value="1"/>
</dbReference>
<dbReference type="SUPFAM" id="SSF50952">
    <property type="entry name" value="Soluble quinoprotein glucose dehydrogenase"/>
    <property type="match status" value="1"/>
</dbReference>
<dbReference type="STRING" id="394096.DB31_2207"/>
<dbReference type="EMBL" id="JMCB01000014">
    <property type="protein sequence ID" value="KFE64413.1"/>
    <property type="molecule type" value="Genomic_DNA"/>
</dbReference>
<dbReference type="AlphaFoldDB" id="A0A085W9Q0"/>
<evidence type="ECO:0000256" key="1">
    <source>
        <dbReference type="SAM" id="MobiDB-lite"/>
    </source>
</evidence>
<sequence>MRTLSMIILLAALLPGCSGKTPNPPEGTPQPPGDTQPPPEEALPSGPPVPTGPPNVPEFQPAFPGQTRAPAIQSKTAFQVTEIASGFKNPWAIAFLPDRRMLVTEKPTGSLYIVTPQGAKSPAVAGLPPVDGRGQGGLLDVEVAPDYAQSGLIYWTYYEPRQGGNGLAVARAKLVEGPQPRVEGLQIIFRMMPTLESTLHAGGRLVFAPDGKLFVTLGERSILAGRVQARDVRSHFGKIVRINPDGSVPQDNPFLKTEGAKPEIWSVGHRNVLSAALDRQQRLWTVEMGPRGGDELNRPEAGKDYGWPTIGYGEEYSGAPIHQSTQGEGMEQPVYYWDPVISPSGMTLYTGELFPEWRDNIFIGALSGQALVRLMMKNDRVVGEERLLTNLGARIREVVQGPEGALYLLTDDANGKLLKLTPR</sequence>
<evidence type="ECO:0000256" key="2">
    <source>
        <dbReference type="SAM" id="SignalP"/>
    </source>
</evidence>
<protein>
    <submittedName>
        <fullName evidence="4">PQQ-dependent oxidoreductase, gdhB family protein</fullName>
    </submittedName>
</protein>
<feature type="domain" description="Glucose/Sorbosone dehydrogenase" evidence="3">
    <location>
        <begin position="87"/>
        <end position="419"/>
    </location>
</feature>
<evidence type="ECO:0000313" key="5">
    <source>
        <dbReference type="Proteomes" id="UP000028725"/>
    </source>
</evidence>
<comment type="caution">
    <text evidence="4">The sequence shown here is derived from an EMBL/GenBank/DDBJ whole genome shotgun (WGS) entry which is preliminary data.</text>
</comment>
<keyword evidence="2" id="KW-0732">Signal</keyword>